<feature type="compositionally biased region" description="Basic and acidic residues" evidence="1">
    <location>
        <begin position="447"/>
        <end position="461"/>
    </location>
</feature>
<dbReference type="SUPFAM" id="SSF52540">
    <property type="entry name" value="P-loop containing nucleoside triphosphate hydrolases"/>
    <property type="match status" value="1"/>
</dbReference>
<sequence>MIVLGLAGHVDHGKTALVRALTGIDTDRLPEEKARGMTTDLGFAALRLFAPRASAAEGAAQEATPHARPRTFISQAAANQDPARRDSLPEGSPLDIGVIDVPGHERYIRNMVAGAWSLDLALLVVAADDGWMEQSENHARVLSATGIARLIVAVTKIDKVSRERSEEVKQDSLRRASTIFGAQAIAGVVGISALHGEGIENLKALIAAEAARIEAARLGSPRSREGFLFIDRIFSKPGVGRIVCGSLVGGTFAVEEEVIQSPGGEILRIKGIESLGKAISSISGTARVALNISKTKARTARGDLLYKAPRNSSQYYSGREFIVKVEELPYSTSPVTKDSEILKKGGEIEVAVGTAGRIGKIIPLGNHPWYRFSCAEELAFPSSSPLVLIRHGGARIVGRAWAVFEGKTDRIARRKLAILLADLGNASPPDAAEAIRAAIAPQPQKDSGGRRGDPILDRVPTEDSNSDQDLTIDDRVVLEPSLKKAEKRLREAGRHCIEYQNTVNANFRTTGKAQTPALPPRKDLDRLCALGIALPLDRNLFIHRDTYTTLVAAILKNRGPGQILEIGTVKEITGFSRKFVIPFLHRMERDAYIKREGERRIILKLV</sequence>
<dbReference type="PANTHER" id="PTHR43721">
    <property type="entry name" value="ELONGATION FACTOR TU-RELATED"/>
    <property type="match status" value="1"/>
</dbReference>
<dbReference type="Gene3D" id="2.40.30.10">
    <property type="entry name" value="Translation factors"/>
    <property type="match status" value="1"/>
</dbReference>
<protein>
    <submittedName>
        <fullName evidence="3">Sulfate adenylyltransferase subunit 1</fullName>
        <ecNumber evidence="3">2.7.7.4</ecNumber>
    </submittedName>
</protein>
<dbReference type="Pfam" id="PF00009">
    <property type="entry name" value="GTP_EFTU"/>
    <property type="match status" value="1"/>
</dbReference>
<feature type="region of interest" description="Disordered" evidence="1">
    <location>
        <begin position="439"/>
        <end position="468"/>
    </location>
</feature>
<dbReference type="AlphaFoldDB" id="A0A644UI02"/>
<dbReference type="InterPro" id="IPR036390">
    <property type="entry name" value="WH_DNA-bd_sf"/>
</dbReference>
<keyword evidence="3" id="KW-0548">Nucleotidyltransferase</keyword>
<dbReference type="Pfam" id="PF09107">
    <property type="entry name" value="WHD_3rd_SelB"/>
    <property type="match status" value="1"/>
</dbReference>
<dbReference type="InterPro" id="IPR050055">
    <property type="entry name" value="EF-Tu_GTPase"/>
</dbReference>
<dbReference type="GO" id="GO:0003924">
    <property type="term" value="F:GTPase activity"/>
    <property type="evidence" value="ECO:0007669"/>
    <property type="project" value="InterPro"/>
</dbReference>
<feature type="compositionally biased region" description="Low complexity" evidence="1">
    <location>
        <begin position="57"/>
        <end position="66"/>
    </location>
</feature>
<evidence type="ECO:0000259" key="2">
    <source>
        <dbReference type="PROSITE" id="PS51722"/>
    </source>
</evidence>
<dbReference type="GO" id="GO:0001514">
    <property type="term" value="P:selenocysteine incorporation"/>
    <property type="evidence" value="ECO:0007669"/>
    <property type="project" value="InterPro"/>
</dbReference>
<dbReference type="GO" id="GO:0004781">
    <property type="term" value="F:sulfate adenylyltransferase (ATP) activity"/>
    <property type="evidence" value="ECO:0007669"/>
    <property type="project" value="UniProtKB-EC"/>
</dbReference>
<feature type="domain" description="Tr-type G" evidence="2">
    <location>
        <begin position="1"/>
        <end position="222"/>
    </location>
</feature>
<dbReference type="PANTHER" id="PTHR43721:SF22">
    <property type="entry name" value="ELONGATION FACTOR TU, MITOCHONDRIAL"/>
    <property type="match status" value="1"/>
</dbReference>
<dbReference type="EC" id="2.7.7.4" evidence="3"/>
<dbReference type="InterPro" id="IPR015191">
    <property type="entry name" value="SelB_WHD4"/>
</dbReference>
<gene>
    <name evidence="3" type="primary">cysN_1</name>
    <name evidence="3" type="ORF">SDC9_24475</name>
</gene>
<dbReference type="PRINTS" id="PR00315">
    <property type="entry name" value="ELONGATNFCT"/>
</dbReference>
<evidence type="ECO:0000313" key="3">
    <source>
        <dbReference type="EMBL" id="MPL78605.1"/>
    </source>
</evidence>
<dbReference type="SUPFAM" id="SSF46785">
    <property type="entry name" value="Winged helix' DNA-binding domain"/>
    <property type="match status" value="1"/>
</dbReference>
<dbReference type="GO" id="GO:0005525">
    <property type="term" value="F:GTP binding"/>
    <property type="evidence" value="ECO:0007669"/>
    <property type="project" value="InterPro"/>
</dbReference>
<evidence type="ECO:0000256" key="1">
    <source>
        <dbReference type="SAM" id="MobiDB-lite"/>
    </source>
</evidence>
<feature type="region of interest" description="Disordered" evidence="1">
    <location>
        <begin position="57"/>
        <end position="91"/>
    </location>
</feature>
<dbReference type="InterPro" id="IPR000795">
    <property type="entry name" value="T_Tr_GTP-bd_dom"/>
</dbReference>
<dbReference type="SUPFAM" id="SSF50447">
    <property type="entry name" value="Translation proteins"/>
    <property type="match status" value="1"/>
</dbReference>
<dbReference type="InterPro" id="IPR027417">
    <property type="entry name" value="P-loop_NTPase"/>
</dbReference>
<dbReference type="GO" id="GO:0003746">
    <property type="term" value="F:translation elongation factor activity"/>
    <property type="evidence" value="ECO:0007669"/>
    <property type="project" value="InterPro"/>
</dbReference>
<keyword evidence="3" id="KW-0808">Transferase</keyword>
<comment type="caution">
    <text evidence="3">The sequence shown here is derived from an EMBL/GenBank/DDBJ whole genome shotgun (WGS) entry which is preliminary data.</text>
</comment>
<dbReference type="Gene3D" id="1.10.10.10">
    <property type="entry name" value="Winged helix-like DNA-binding domain superfamily/Winged helix DNA-binding domain"/>
    <property type="match status" value="1"/>
</dbReference>
<dbReference type="GO" id="GO:0003723">
    <property type="term" value="F:RNA binding"/>
    <property type="evidence" value="ECO:0007669"/>
    <property type="project" value="InterPro"/>
</dbReference>
<dbReference type="InterPro" id="IPR009000">
    <property type="entry name" value="Transl_B-barrel_sf"/>
</dbReference>
<dbReference type="GO" id="GO:0005829">
    <property type="term" value="C:cytosol"/>
    <property type="evidence" value="ECO:0007669"/>
    <property type="project" value="TreeGrafter"/>
</dbReference>
<name>A0A644UI02_9ZZZZ</name>
<dbReference type="Gene3D" id="3.40.50.300">
    <property type="entry name" value="P-loop containing nucleotide triphosphate hydrolases"/>
    <property type="match status" value="1"/>
</dbReference>
<dbReference type="EMBL" id="VSSQ01000118">
    <property type="protein sequence ID" value="MPL78605.1"/>
    <property type="molecule type" value="Genomic_DNA"/>
</dbReference>
<organism evidence="3">
    <name type="scientific">bioreactor metagenome</name>
    <dbReference type="NCBI Taxonomy" id="1076179"/>
    <lineage>
        <taxon>unclassified sequences</taxon>
        <taxon>metagenomes</taxon>
        <taxon>ecological metagenomes</taxon>
    </lineage>
</organism>
<reference evidence="3" key="1">
    <citation type="submission" date="2019-08" db="EMBL/GenBank/DDBJ databases">
        <authorList>
            <person name="Kucharzyk K."/>
            <person name="Murdoch R.W."/>
            <person name="Higgins S."/>
            <person name="Loffler F."/>
        </authorList>
    </citation>
    <scope>NUCLEOTIDE SEQUENCE</scope>
</reference>
<accession>A0A644UI02</accession>
<dbReference type="InterPro" id="IPR036388">
    <property type="entry name" value="WH-like_DNA-bd_sf"/>
</dbReference>
<proteinExistence type="predicted"/>
<dbReference type="PROSITE" id="PS51722">
    <property type="entry name" value="G_TR_2"/>
    <property type="match status" value="1"/>
</dbReference>